<feature type="transmembrane region" description="Helical" evidence="6">
    <location>
        <begin position="94"/>
        <end position="115"/>
    </location>
</feature>
<proteinExistence type="inferred from homology"/>
<comment type="subcellular location">
    <subcellularLocation>
        <location evidence="1">Membrane</location>
        <topology evidence="1">Multi-pass membrane protein</topology>
    </subcellularLocation>
</comment>
<reference evidence="8" key="2">
    <citation type="submission" date="2023-06" db="EMBL/GenBank/DDBJ databases">
        <authorList>
            <consortium name="Lawrence Berkeley National Laboratory"/>
            <person name="Mondo S.J."/>
            <person name="Hensen N."/>
            <person name="Bonometti L."/>
            <person name="Westerberg I."/>
            <person name="Brannstrom I.O."/>
            <person name="Guillou S."/>
            <person name="Cros-Aarteil S."/>
            <person name="Calhoun S."/>
            <person name="Haridas S."/>
            <person name="Kuo A."/>
            <person name="Pangilinan J."/>
            <person name="Riley R."/>
            <person name="Labutti K."/>
            <person name="Andreopoulos B."/>
            <person name="Lipzen A."/>
            <person name="Chen C."/>
            <person name="Yanf M."/>
            <person name="Daum C."/>
            <person name="Ng V."/>
            <person name="Clum A."/>
            <person name="Steindorff A."/>
            <person name="Ohm R."/>
            <person name="Martin F."/>
            <person name="Silar P."/>
            <person name="Natvig D."/>
            <person name="Lalanne C."/>
            <person name="Gautier V."/>
            <person name="Ament-Velasquez S.L."/>
            <person name="Kruys A."/>
            <person name="Hutchinson M.I."/>
            <person name="Powell A.J."/>
            <person name="Barry K."/>
            <person name="Miller A.N."/>
            <person name="Grigoriev I.V."/>
            <person name="Debuchy R."/>
            <person name="Gladieux P."/>
            <person name="Thoren M.H."/>
            <person name="Johannesson H."/>
        </authorList>
    </citation>
    <scope>NUCLEOTIDE SEQUENCE</scope>
    <source>
        <strain evidence="8">PSN324</strain>
    </source>
</reference>
<dbReference type="EMBL" id="MU864930">
    <property type="protein sequence ID" value="KAK4466741.1"/>
    <property type="molecule type" value="Genomic_DNA"/>
</dbReference>
<evidence type="ECO:0000256" key="4">
    <source>
        <dbReference type="ARBA" id="ARBA00023136"/>
    </source>
</evidence>
<feature type="transmembrane region" description="Helical" evidence="6">
    <location>
        <begin position="20"/>
        <end position="38"/>
    </location>
</feature>
<dbReference type="PANTHER" id="PTHR33048">
    <property type="entry name" value="PTH11-LIKE INTEGRAL MEMBRANE PROTEIN (AFU_ORTHOLOGUE AFUA_5G11245)"/>
    <property type="match status" value="1"/>
</dbReference>
<keyword evidence="3 6" id="KW-1133">Transmembrane helix</keyword>
<evidence type="ECO:0000313" key="9">
    <source>
        <dbReference type="Proteomes" id="UP001321749"/>
    </source>
</evidence>
<feature type="transmembrane region" description="Helical" evidence="6">
    <location>
        <begin position="136"/>
        <end position="157"/>
    </location>
</feature>
<dbReference type="Proteomes" id="UP001321749">
    <property type="component" value="Unassembled WGS sequence"/>
</dbReference>
<comment type="caution">
    <text evidence="8">The sequence shown here is derived from an EMBL/GenBank/DDBJ whole genome shotgun (WGS) entry which is preliminary data.</text>
</comment>
<feature type="transmembrane region" description="Helical" evidence="6">
    <location>
        <begin position="252"/>
        <end position="272"/>
    </location>
</feature>
<evidence type="ECO:0000259" key="7">
    <source>
        <dbReference type="Pfam" id="PF20684"/>
    </source>
</evidence>
<dbReference type="PANTHER" id="PTHR33048:SF47">
    <property type="entry name" value="INTEGRAL MEMBRANE PROTEIN-RELATED"/>
    <property type="match status" value="1"/>
</dbReference>
<dbReference type="InterPro" id="IPR049326">
    <property type="entry name" value="Rhodopsin_dom_fungi"/>
</dbReference>
<evidence type="ECO:0000256" key="5">
    <source>
        <dbReference type="ARBA" id="ARBA00038359"/>
    </source>
</evidence>
<dbReference type="GO" id="GO:0016020">
    <property type="term" value="C:membrane"/>
    <property type="evidence" value="ECO:0007669"/>
    <property type="project" value="UniProtKB-SubCell"/>
</dbReference>
<keyword evidence="9" id="KW-1185">Reference proteome</keyword>
<dbReference type="AlphaFoldDB" id="A0AAV9I521"/>
<evidence type="ECO:0000256" key="1">
    <source>
        <dbReference type="ARBA" id="ARBA00004141"/>
    </source>
</evidence>
<dbReference type="InterPro" id="IPR052337">
    <property type="entry name" value="SAT4-like"/>
</dbReference>
<feature type="domain" description="Rhodopsin" evidence="7">
    <location>
        <begin position="38"/>
        <end position="277"/>
    </location>
</feature>
<feature type="transmembrane region" description="Helical" evidence="6">
    <location>
        <begin position="188"/>
        <end position="206"/>
    </location>
</feature>
<gene>
    <name evidence="8" type="ORF">QBC42DRAFT_216303</name>
</gene>
<name>A0AAV9I521_9PEZI</name>
<reference evidence="8" key="1">
    <citation type="journal article" date="2023" name="Mol. Phylogenet. Evol.">
        <title>Genome-scale phylogeny and comparative genomics of the fungal order Sordariales.</title>
        <authorList>
            <person name="Hensen N."/>
            <person name="Bonometti L."/>
            <person name="Westerberg I."/>
            <person name="Brannstrom I.O."/>
            <person name="Guillou S."/>
            <person name="Cros-Aarteil S."/>
            <person name="Calhoun S."/>
            <person name="Haridas S."/>
            <person name="Kuo A."/>
            <person name="Mondo S."/>
            <person name="Pangilinan J."/>
            <person name="Riley R."/>
            <person name="LaButti K."/>
            <person name="Andreopoulos B."/>
            <person name="Lipzen A."/>
            <person name="Chen C."/>
            <person name="Yan M."/>
            <person name="Daum C."/>
            <person name="Ng V."/>
            <person name="Clum A."/>
            <person name="Steindorff A."/>
            <person name="Ohm R.A."/>
            <person name="Martin F."/>
            <person name="Silar P."/>
            <person name="Natvig D.O."/>
            <person name="Lalanne C."/>
            <person name="Gautier V."/>
            <person name="Ament-Velasquez S.L."/>
            <person name="Kruys A."/>
            <person name="Hutchinson M.I."/>
            <person name="Powell A.J."/>
            <person name="Barry K."/>
            <person name="Miller A.N."/>
            <person name="Grigoriev I.V."/>
            <person name="Debuchy R."/>
            <person name="Gladieux P."/>
            <person name="Hiltunen Thoren M."/>
            <person name="Johannesson H."/>
        </authorList>
    </citation>
    <scope>NUCLEOTIDE SEQUENCE</scope>
    <source>
        <strain evidence="8">PSN324</strain>
    </source>
</reference>
<feature type="transmembrane region" description="Helical" evidence="6">
    <location>
        <begin position="218"/>
        <end position="240"/>
    </location>
</feature>
<evidence type="ECO:0000256" key="3">
    <source>
        <dbReference type="ARBA" id="ARBA00022989"/>
    </source>
</evidence>
<organism evidence="8 9">
    <name type="scientific">Cladorrhinum samala</name>
    <dbReference type="NCBI Taxonomy" id="585594"/>
    <lineage>
        <taxon>Eukaryota</taxon>
        <taxon>Fungi</taxon>
        <taxon>Dikarya</taxon>
        <taxon>Ascomycota</taxon>
        <taxon>Pezizomycotina</taxon>
        <taxon>Sordariomycetes</taxon>
        <taxon>Sordariomycetidae</taxon>
        <taxon>Sordariales</taxon>
        <taxon>Podosporaceae</taxon>
        <taxon>Cladorrhinum</taxon>
    </lineage>
</organism>
<evidence type="ECO:0000256" key="6">
    <source>
        <dbReference type="SAM" id="Phobius"/>
    </source>
</evidence>
<evidence type="ECO:0000313" key="8">
    <source>
        <dbReference type="EMBL" id="KAK4466741.1"/>
    </source>
</evidence>
<evidence type="ECO:0000256" key="2">
    <source>
        <dbReference type="ARBA" id="ARBA00022692"/>
    </source>
</evidence>
<keyword evidence="4 6" id="KW-0472">Membrane</keyword>
<sequence length="411" mass="45424">MASSTAGHNLTISDEDRGPGVIAVAAVVTSISTIVISLRTWSRFQRKVTVWLDDIVLIISFVFLWMQFAMIAWAKFYGGLGRPLLVNYLTDPEIITPYLKIVFALGIVTPVCVTLTKTSVLLMYCRLFQTPFIRRACIGIGVFSVCWCVAAVFPNIFRCAPISKAWQPLNPEGSCGERVGRWIGAEDGIPEVITNFVIWLLPIYEISRLATTLRKKIAISAVFGLASLSVVAGIVRLTLAFQLYDKITMAPVLMWTQLEVCSGFIAACLPALRPLIVKFLEKVRIISTRDSEKEAKPQSGQELVTIGQLRNRGGARFLGAFRSSKGLQCDEELLAATVVDGQSSETLGQGQHRGLTFHPEGYEAERQCPVKGNLPGDSDSSDRRIIVRTEVVWQEDQVAHNGMMQRQPRSS</sequence>
<keyword evidence="2 6" id="KW-0812">Transmembrane</keyword>
<feature type="transmembrane region" description="Helical" evidence="6">
    <location>
        <begin position="50"/>
        <end position="74"/>
    </location>
</feature>
<comment type="similarity">
    <text evidence="5">Belongs to the SAT4 family.</text>
</comment>
<accession>A0AAV9I521</accession>
<dbReference type="Pfam" id="PF20684">
    <property type="entry name" value="Fung_rhodopsin"/>
    <property type="match status" value="1"/>
</dbReference>
<protein>
    <recommendedName>
        <fullName evidence="7">Rhodopsin domain-containing protein</fullName>
    </recommendedName>
</protein>